<evidence type="ECO:0000256" key="2">
    <source>
        <dbReference type="SAM" id="Phobius"/>
    </source>
</evidence>
<sequence>MDEEYYYLPTDLTDDDNDEFTLSKSLRKYKSAAENGVQGEHAKNDEVLSIPGSPGKGVGLGLSELSNGWKVAGHRSDGNTTLPSGVDSAFSSWTTLGFGGVVTSPLSAEDQSVERTYGELPRTDAVVYSRKSSQVDSRKRFDADRKRLHREPRLKICSETRHIRDELTGETIQYTSYGSRAVQRSNSDRRTGPPHRQNPPGLRLAGQKKPTTRVSSTSKDVEKEHTKEPIKDRAKEDQGQSAKHQEPVAETKTELDKGHEEPSDSTVAPEKPKESQKSKRKSKKANASKDSPTEVSGKKAKQGGVDTFTDWQQDIIIADAASRVEAHRQEWARKLENAAERFGRSFEKGGHSARGRKDPHGNGNNIAGPVVGKVGEEGAGHTSMEKKKDPKTLSKSLKRSRSSEVQGQVVEGKAQGVNIVSGWDSESNWMVGSVLVLLSIMSSVVYSMGTLLKAIVRWHVFAVAGVLLDIHALACFAFMYFLPAVLDSVDAGILPTWSLSCLWYIFLLQICFFSSSNRIVGLAQTVMPFTLLTSSGKAEAFIVRMNGGERLLVAYFLSSMKAGKFNESMTYISLGVQLLLTSVFCLGKVRAGHWILFLIGSGTIFSHNETKKRMSLLQSHLPKGVESRWGSLQKLMHSPSSSWKRLIHTR</sequence>
<accession>A0A7S3A4G8</accession>
<feature type="compositionally biased region" description="Basic and acidic residues" evidence="1">
    <location>
        <begin position="136"/>
        <end position="152"/>
    </location>
</feature>
<feature type="compositionally biased region" description="Basic and acidic residues" evidence="1">
    <location>
        <begin position="219"/>
        <end position="262"/>
    </location>
</feature>
<keyword evidence="2" id="KW-0812">Transmembrane</keyword>
<feature type="region of interest" description="Disordered" evidence="1">
    <location>
        <begin position="174"/>
        <end position="309"/>
    </location>
</feature>
<gene>
    <name evidence="3" type="ORF">RMAR00112_LOCUS27657</name>
</gene>
<dbReference type="AlphaFoldDB" id="A0A7S3A4G8"/>
<feature type="region of interest" description="Disordered" evidence="1">
    <location>
        <begin position="33"/>
        <end position="52"/>
    </location>
</feature>
<feature type="transmembrane region" description="Helical" evidence="2">
    <location>
        <begin position="429"/>
        <end position="448"/>
    </location>
</feature>
<feature type="compositionally biased region" description="Basic and acidic residues" evidence="1">
    <location>
        <begin position="344"/>
        <end position="360"/>
    </location>
</feature>
<keyword evidence="2" id="KW-0472">Membrane</keyword>
<reference evidence="3" key="1">
    <citation type="submission" date="2021-01" db="EMBL/GenBank/DDBJ databases">
        <authorList>
            <person name="Corre E."/>
            <person name="Pelletier E."/>
            <person name="Niang G."/>
            <person name="Scheremetjew M."/>
            <person name="Finn R."/>
            <person name="Kale V."/>
            <person name="Holt S."/>
            <person name="Cochrane G."/>
            <person name="Meng A."/>
            <person name="Brown T."/>
            <person name="Cohen L."/>
        </authorList>
    </citation>
    <scope>NUCLEOTIDE SEQUENCE</scope>
    <source>
        <strain evidence="3">CCMP 769</strain>
    </source>
</reference>
<dbReference type="EMBL" id="HBHW01036046">
    <property type="protein sequence ID" value="CAE0059592.1"/>
    <property type="molecule type" value="Transcribed_RNA"/>
</dbReference>
<proteinExistence type="predicted"/>
<feature type="region of interest" description="Disordered" evidence="1">
    <location>
        <begin position="128"/>
        <end position="152"/>
    </location>
</feature>
<keyword evidence="2" id="KW-1133">Transmembrane helix</keyword>
<feature type="transmembrane region" description="Helical" evidence="2">
    <location>
        <begin position="460"/>
        <end position="482"/>
    </location>
</feature>
<organism evidence="3">
    <name type="scientific">Rhodosorus marinus</name>
    <dbReference type="NCBI Taxonomy" id="101924"/>
    <lineage>
        <taxon>Eukaryota</taxon>
        <taxon>Rhodophyta</taxon>
        <taxon>Stylonematophyceae</taxon>
        <taxon>Stylonematales</taxon>
        <taxon>Stylonemataceae</taxon>
        <taxon>Rhodosorus</taxon>
    </lineage>
</organism>
<feature type="transmembrane region" description="Helical" evidence="2">
    <location>
        <begin position="494"/>
        <end position="513"/>
    </location>
</feature>
<evidence type="ECO:0000256" key="1">
    <source>
        <dbReference type="SAM" id="MobiDB-lite"/>
    </source>
</evidence>
<evidence type="ECO:0000313" key="3">
    <source>
        <dbReference type="EMBL" id="CAE0059592.1"/>
    </source>
</evidence>
<feature type="region of interest" description="Disordered" evidence="1">
    <location>
        <begin position="344"/>
        <end position="405"/>
    </location>
</feature>
<name>A0A7S3A4G8_9RHOD</name>
<feature type="compositionally biased region" description="Basic and acidic residues" evidence="1">
    <location>
        <begin position="374"/>
        <end position="392"/>
    </location>
</feature>
<protein>
    <submittedName>
        <fullName evidence="3">Uncharacterized protein</fullName>
    </submittedName>
</protein>
<feature type="compositionally biased region" description="Polar residues" evidence="1">
    <location>
        <begin position="174"/>
        <end position="185"/>
    </location>
</feature>